<protein>
    <submittedName>
        <fullName evidence="4">Alpha/beta fold hydrolase</fullName>
    </submittedName>
</protein>
<name>A0A916DXN0_9BACT</name>
<dbReference type="InterPro" id="IPR029058">
    <property type="entry name" value="AB_hydrolase_fold"/>
</dbReference>
<dbReference type="PANTHER" id="PTHR43798">
    <property type="entry name" value="MONOACYLGLYCEROL LIPASE"/>
    <property type="match status" value="1"/>
</dbReference>
<dbReference type="InterPro" id="IPR050266">
    <property type="entry name" value="AB_hydrolase_sf"/>
</dbReference>
<proteinExistence type="inferred from homology"/>
<dbReference type="AlphaFoldDB" id="A0A916DXN0"/>
<dbReference type="GO" id="GO:0016020">
    <property type="term" value="C:membrane"/>
    <property type="evidence" value="ECO:0007669"/>
    <property type="project" value="TreeGrafter"/>
</dbReference>
<evidence type="ECO:0000313" key="5">
    <source>
        <dbReference type="Proteomes" id="UP001060919"/>
    </source>
</evidence>
<comment type="similarity">
    <text evidence="1">Belongs to the peptidase S33 family.</text>
</comment>
<accession>A0A916DXN0</accession>
<dbReference type="GO" id="GO:0006508">
    <property type="term" value="P:proteolysis"/>
    <property type="evidence" value="ECO:0007669"/>
    <property type="project" value="InterPro"/>
</dbReference>
<dbReference type="PRINTS" id="PR00793">
    <property type="entry name" value="PROAMNOPTASE"/>
</dbReference>
<dbReference type="Proteomes" id="UP001060919">
    <property type="component" value="Chromosome"/>
</dbReference>
<dbReference type="Gene3D" id="3.40.50.1820">
    <property type="entry name" value="alpha/beta hydrolase"/>
    <property type="match status" value="1"/>
</dbReference>
<keyword evidence="2 4" id="KW-0378">Hydrolase</keyword>
<dbReference type="RefSeq" id="WP_264790406.1">
    <property type="nucleotide sequence ID" value="NZ_AP026867.1"/>
</dbReference>
<dbReference type="PANTHER" id="PTHR43798:SF33">
    <property type="entry name" value="HYDROLASE, PUTATIVE (AFU_ORTHOLOGUE AFUA_2G14860)-RELATED"/>
    <property type="match status" value="1"/>
</dbReference>
<dbReference type="InterPro" id="IPR000073">
    <property type="entry name" value="AB_hydrolase_1"/>
</dbReference>
<dbReference type="EMBL" id="AP026867">
    <property type="protein sequence ID" value="BDS15236.1"/>
    <property type="molecule type" value="Genomic_DNA"/>
</dbReference>
<evidence type="ECO:0000256" key="1">
    <source>
        <dbReference type="ARBA" id="ARBA00010088"/>
    </source>
</evidence>
<organism evidence="4 5">
    <name type="scientific">Aureispira anguillae</name>
    <dbReference type="NCBI Taxonomy" id="2864201"/>
    <lineage>
        <taxon>Bacteria</taxon>
        <taxon>Pseudomonadati</taxon>
        <taxon>Bacteroidota</taxon>
        <taxon>Saprospiria</taxon>
        <taxon>Saprospirales</taxon>
        <taxon>Saprospiraceae</taxon>
        <taxon>Aureispira</taxon>
    </lineage>
</organism>
<gene>
    <name evidence="4" type="ORF">AsAng_0060200</name>
</gene>
<dbReference type="SUPFAM" id="SSF53474">
    <property type="entry name" value="alpha/beta-Hydrolases"/>
    <property type="match status" value="1"/>
</dbReference>
<dbReference type="GO" id="GO:0008233">
    <property type="term" value="F:peptidase activity"/>
    <property type="evidence" value="ECO:0007669"/>
    <property type="project" value="InterPro"/>
</dbReference>
<keyword evidence="5" id="KW-1185">Reference proteome</keyword>
<reference evidence="4" key="1">
    <citation type="submission" date="2022-09" db="EMBL/GenBank/DDBJ databases">
        <title>Aureispira anguillicida sp. nov., isolated from Leptocephalus of Japanese eel Anguilla japonica.</title>
        <authorList>
            <person name="Yuasa K."/>
            <person name="Mekata T."/>
            <person name="Ikunari K."/>
        </authorList>
    </citation>
    <scope>NUCLEOTIDE SEQUENCE</scope>
    <source>
        <strain evidence="4">EL160426</strain>
    </source>
</reference>
<feature type="domain" description="AB hydrolase-1" evidence="3">
    <location>
        <begin position="77"/>
        <end position="336"/>
    </location>
</feature>
<evidence type="ECO:0000256" key="2">
    <source>
        <dbReference type="ARBA" id="ARBA00022801"/>
    </source>
</evidence>
<dbReference type="KEGG" id="aup:AsAng_0060200"/>
<evidence type="ECO:0000313" key="4">
    <source>
        <dbReference type="EMBL" id="BDS15236.1"/>
    </source>
</evidence>
<evidence type="ECO:0000259" key="3">
    <source>
        <dbReference type="Pfam" id="PF00561"/>
    </source>
</evidence>
<dbReference type="Pfam" id="PF00561">
    <property type="entry name" value="Abhydrolase_1"/>
    <property type="match status" value="1"/>
</dbReference>
<sequence length="350" mass="40216">MKRKIIILAILVALIALVGYQILSYFFSAPLYTPTDLRQDSTYTHLLKNNHLEDNSNTFKISKNISLNYFTKGTGEPVLIIHGGPGIPYHSAWKGLDSLTSSYKFYYYDQRGCGKSSRPFDVFEEDNYYNNMMQLHTNLGLPAQISDIEQIRQKIGVEKINIIGHSFGGFLASLYAIEFPEKVKNLVLVTPANVMKMPSTSKGLYDEVEDRLPEHLKAEYKEYIKRFLDFNTIFEKSEQQLIELNKEFITYFEAATHNKIKNSLSGIGGWCQYAMFFSMGKVHDYTPYLKQIQIPTLIIYGEDDIIPLESLTDYLQHIPHAQLKTIKNASHFPFNEQPIEFGKVVKQAFD</sequence>
<dbReference type="InterPro" id="IPR002410">
    <property type="entry name" value="Peptidase_S33"/>
</dbReference>